<keyword evidence="3" id="KW-1185">Reference proteome</keyword>
<dbReference type="InterPro" id="IPR054722">
    <property type="entry name" value="PolX-like_BBD"/>
</dbReference>
<evidence type="ECO:0000313" key="3">
    <source>
        <dbReference type="Proteomes" id="UP000231279"/>
    </source>
</evidence>
<reference evidence="3" key="1">
    <citation type="journal article" date="2018" name="Gigascience">
        <title>Genome assembly of the Pink Ipe (Handroanthus impetiginosus, Bignoniaceae), a highly valued, ecologically keystone Neotropical timber forest tree.</title>
        <authorList>
            <person name="Silva-Junior O.B."/>
            <person name="Grattapaglia D."/>
            <person name="Novaes E."/>
            <person name="Collevatti R.G."/>
        </authorList>
    </citation>
    <scope>NUCLEOTIDE SEQUENCE [LARGE SCALE GENOMIC DNA]</scope>
    <source>
        <strain evidence="3">cv. UFG-1</strain>
    </source>
</reference>
<feature type="domain" description="Retrovirus-related Pol polyprotein from transposon TNT 1-94-like beta-barrel" evidence="1">
    <location>
        <begin position="81"/>
        <end position="145"/>
    </location>
</feature>
<dbReference type="EC" id="2.7.7.49" evidence="2"/>
<keyword evidence="2" id="KW-0808">Transferase</keyword>
<dbReference type="AlphaFoldDB" id="A0A2G9FX70"/>
<evidence type="ECO:0000259" key="1">
    <source>
        <dbReference type="Pfam" id="PF22936"/>
    </source>
</evidence>
<dbReference type="PANTHER" id="PTHR47592:SF27">
    <property type="entry name" value="OS08G0421700 PROTEIN"/>
    <property type="match status" value="1"/>
</dbReference>
<dbReference type="Pfam" id="PF22936">
    <property type="entry name" value="Pol_BBD"/>
    <property type="match status" value="1"/>
</dbReference>
<organism evidence="2 3">
    <name type="scientific">Handroanthus impetiginosus</name>
    <dbReference type="NCBI Taxonomy" id="429701"/>
    <lineage>
        <taxon>Eukaryota</taxon>
        <taxon>Viridiplantae</taxon>
        <taxon>Streptophyta</taxon>
        <taxon>Embryophyta</taxon>
        <taxon>Tracheophyta</taxon>
        <taxon>Spermatophyta</taxon>
        <taxon>Magnoliopsida</taxon>
        <taxon>eudicotyledons</taxon>
        <taxon>Gunneridae</taxon>
        <taxon>Pentapetalae</taxon>
        <taxon>asterids</taxon>
        <taxon>lamiids</taxon>
        <taxon>Lamiales</taxon>
        <taxon>Bignoniaceae</taxon>
        <taxon>Crescentiina</taxon>
        <taxon>Tabebuia alliance</taxon>
        <taxon>Handroanthus</taxon>
    </lineage>
</organism>
<name>A0A2G9FX70_9LAMI</name>
<protein>
    <submittedName>
        <fullName evidence="2">RNA-directed DNA polymerase</fullName>
        <ecNumber evidence="2">2.7.7.49</ecNumber>
    </submittedName>
</protein>
<dbReference type="PANTHER" id="PTHR47592">
    <property type="entry name" value="PBF68 PROTEIN"/>
    <property type="match status" value="1"/>
</dbReference>
<dbReference type="GO" id="GO:0003964">
    <property type="term" value="F:RNA-directed DNA polymerase activity"/>
    <property type="evidence" value="ECO:0007669"/>
    <property type="project" value="UniProtKB-KW"/>
</dbReference>
<proteinExistence type="predicted"/>
<keyword evidence="2" id="KW-0548">Nucleotidyltransferase</keyword>
<accession>A0A2G9FX70</accession>
<dbReference type="OrthoDB" id="1651011at2759"/>
<dbReference type="Proteomes" id="UP000231279">
    <property type="component" value="Unassembled WGS sequence"/>
</dbReference>
<gene>
    <name evidence="2" type="ORF">CDL12_29868</name>
</gene>
<comment type="caution">
    <text evidence="2">The sequence shown here is derived from an EMBL/GenBank/DDBJ whole genome shotgun (WGS) entry which is preliminary data.</text>
</comment>
<dbReference type="EMBL" id="NKXS01009301">
    <property type="protein sequence ID" value="PIM97660.1"/>
    <property type="molecule type" value="Genomic_DNA"/>
</dbReference>
<keyword evidence="2" id="KW-0695">RNA-directed DNA polymerase</keyword>
<sequence length="184" mass="21014">MSQVQELQTILHEIHAENMNYLKHKRKEIGFEDLIVRLRIEEDNRMSKIKIGGTKLEGKGNLVEPNSNTSKQRKSQWTYTSTTRHICSENSMLSTYTPTTGRKLYIGNSATSDIVNVGVELNDVFHAPDKRKNLVSGSLLVKYGCTPVFEFDRLVIIENGQFVGRGYVENELFKFDVMPVLKKC</sequence>
<evidence type="ECO:0000313" key="2">
    <source>
        <dbReference type="EMBL" id="PIM97660.1"/>
    </source>
</evidence>